<reference evidence="2" key="1">
    <citation type="journal article" date="2022" name="Mol. Ecol. Resour.">
        <title>The genomes of chicory, endive, great burdock and yacon provide insights into Asteraceae palaeo-polyploidization history and plant inulin production.</title>
        <authorList>
            <person name="Fan W."/>
            <person name="Wang S."/>
            <person name="Wang H."/>
            <person name="Wang A."/>
            <person name="Jiang F."/>
            <person name="Liu H."/>
            <person name="Zhao H."/>
            <person name="Xu D."/>
            <person name="Zhang Y."/>
        </authorList>
    </citation>
    <scope>NUCLEOTIDE SEQUENCE [LARGE SCALE GENOMIC DNA]</scope>
    <source>
        <strain evidence="2">cv. Punajuju</strain>
    </source>
</reference>
<name>A0ACB9AF87_CICIN</name>
<protein>
    <submittedName>
        <fullName evidence="1">Uncharacterized protein</fullName>
    </submittedName>
</protein>
<proteinExistence type="predicted"/>
<evidence type="ECO:0000313" key="2">
    <source>
        <dbReference type="Proteomes" id="UP001055811"/>
    </source>
</evidence>
<organism evidence="1 2">
    <name type="scientific">Cichorium intybus</name>
    <name type="common">Chicory</name>
    <dbReference type="NCBI Taxonomy" id="13427"/>
    <lineage>
        <taxon>Eukaryota</taxon>
        <taxon>Viridiplantae</taxon>
        <taxon>Streptophyta</taxon>
        <taxon>Embryophyta</taxon>
        <taxon>Tracheophyta</taxon>
        <taxon>Spermatophyta</taxon>
        <taxon>Magnoliopsida</taxon>
        <taxon>eudicotyledons</taxon>
        <taxon>Gunneridae</taxon>
        <taxon>Pentapetalae</taxon>
        <taxon>asterids</taxon>
        <taxon>campanulids</taxon>
        <taxon>Asterales</taxon>
        <taxon>Asteraceae</taxon>
        <taxon>Cichorioideae</taxon>
        <taxon>Cichorieae</taxon>
        <taxon>Cichoriinae</taxon>
        <taxon>Cichorium</taxon>
    </lineage>
</organism>
<accession>A0ACB9AF87</accession>
<sequence length="99" mass="11096">MRLLNDDESLELLCGHAFRSKLPPEDFEDMASQAVRYCEGNPLALVVLGSSLSMDNSIQFWESTLQLFGRDIHENIRRGSKTVEGLALDMKLLTAVKVI</sequence>
<gene>
    <name evidence="1" type="ORF">L2E82_38379</name>
</gene>
<comment type="caution">
    <text evidence="1">The sequence shown here is derived from an EMBL/GenBank/DDBJ whole genome shotgun (WGS) entry which is preliminary data.</text>
</comment>
<evidence type="ECO:0000313" key="1">
    <source>
        <dbReference type="EMBL" id="KAI3708862.1"/>
    </source>
</evidence>
<keyword evidence="2" id="KW-1185">Reference proteome</keyword>
<dbReference type="EMBL" id="CM042015">
    <property type="protein sequence ID" value="KAI3708862.1"/>
    <property type="molecule type" value="Genomic_DNA"/>
</dbReference>
<reference evidence="1 2" key="2">
    <citation type="journal article" date="2022" name="Mol. Ecol. Resour.">
        <title>The genomes of chicory, endive, great burdock and yacon provide insights into Asteraceae paleo-polyploidization history and plant inulin production.</title>
        <authorList>
            <person name="Fan W."/>
            <person name="Wang S."/>
            <person name="Wang H."/>
            <person name="Wang A."/>
            <person name="Jiang F."/>
            <person name="Liu H."/>
            <person name="Zhao H."/>
            <person name="Xu D."/>
            <person name="Zhang Y."/>
        </authorList>
    </citation>
    <scope>NUCLEOTIDE SEQUENCE [LARGE SCALE GENOMIC DNA]</scope>
    <source>
        <strain evidence="2">cv. Punajuju</strain>
        <tissue evidence="1">Leaves</tissue>
    </source>
</reference>
<dbReference type="Proteomes" id="UP001055811">
    <property type="component" value="Linkage Group LG07"/>
</dbReference>